<feature type="binding site" evidence="6">
    <location>
        <position position="102"/>
    </location>
    <ligand>
        <name>Zn(2+)</name>
        <dbReference type="ChEBI" id="CHEBI:29105"/>
    </ligand>
</feature>
<dbReference type="FunFam" id="2.170.150.20:FF:000001">
    <property type="entry name" value="Peptide methionine sulfoxide reductase MsrB"/>
    <property type="match status" value="1"/>
</dbReference>
<dbReference type="Pfam" id="PF01641">
    <property type="entry name" value="SelR"/>
    <property type="match status" value="1"/>
</dbReference>
<evidence type="ECO:0000256" key="5">
    <source>
        <dbReference type="ARBA" id="ARBA00048488"/>
    </source>
</evidence>
<organism evidence="10 11">
    <name type="scientific">Adhaeribacter pallidiroseus</name>
    <dbReference type="NCBI Taxonomy" id="2072847"/>
    <lineage>
        <taxon>Bacteria</taxon>
        <taxon>Pseudomonadati</taxon>
        <taxon>Bacteroidota</taxon>
        <taxon>Cytophagia</taxon>
        <taxon>Cytophagales</taxon>
        <taxon>Hymenobacteraceae</taxon>
        <taxon>Adhaeribacter</taxon>
    </lineage>
</organism>
<dbReference type="RefSeq" id="WP_115375337.1">
    <property type="nucleotide sequence ID" value="NZ_QASA01000001.1"/>
</dbReference>
<comment type="caution">
    <text evidence="10">The sequence shown here is derived from an EMBL/GenBank/DDBJ whole genome shotgun (WGS) entry which is preliminary data.</text>
</comment>
<sequence length="182" mass="20020">MKVVLYGIAALLLSVTACAQHTEKAPAGETTAESGQAPVPTQKVNSLNKAGQPAKIKKSNAEWKAILTPEQYYVMREKGTERAFSGKYDHNVDHGIYKCAACGLELFSSETKFDSGTGWPSFYKPLNNKNVKEKRDMSDGMIRTEVLCNRCDGHLGHVFDDGPKPTGLRYCLNSVSLAFEKK</sequence>
<evidence type="ECO:0000256" key="2">
    <source>
        <dbReference type="ARBA" id="ARBA00022723"/>
    </source>
</evidence>
<keyword evidence="2 6" id="KW-0479">Metal-binding</keyword>
<proteinExistence type="inferred from homology"/>
<feature type="binding site" evidence="6">
    <location>
        <position position="148"/>
    </location>
    <ligand>
        <name>Zn(2+)</name>
        <dbReference type="ChEBI" id="CHEBI:29105"/>
    </ligand>
</feature>
<protein>
    <recommendedName>
        <fullName evidence="6">Peptide methionine sulfoxide reductase MsrB</fullName>
        <ecNumber evidence="6">1.8.4.12</ecNumber>
    </recommendedName>
    <alternativeName>
        <fullName evidence="6">Peptide-methionine (R)-S-oxide reductase</fullName>
    </alternativeName>
</protein>
<feature type="chain" id="PRO_5017027301" description="Peptide methionine sulfoxide reductase MsrB" evidence="8">
    <location>
        <begin position="20"/>
        <end position="182"/>
    </location>
</feature>
<dbReference type="GO" id="GO:0005737">
    <property type="term" value="C:cytoplasm"/>
    <property type="evidence" value="ECO:0007669"/>
    <property type="project" value="TreeGrafter"/>
</dbReference>
<comment type="cofactor">
    <cofactor evidence="6">
        <name>Zn(2+)</name>
        <dbReference type="ChEBI" id="CHEBI:29105"/>
    </cofactor>
    <text evidence="6">Binds 1 zinc ion per subunit. The zinc ion is important for the structural integrity of the protein.</text>
</comment>
<dbReference type="InterPro" id="IPR028427">
    <property type="entry name" value="Met_Sox_Rdtase_MsrB"/>
</dbReference>
<dbReference type="GO" id="GO:0033743">
    <property type="term" value="F:peptide-methionine (R)-S-oxide reductase activity"/>
    <property type="evidence" value="ECO:0007669"/>
    <property type="project" value="UniProtKB-UniRule"/>
</dbReference>
<evidence type="ECO:0000256" key="8">
    <source>
        <dbReference type="SAM" id="SignalP"/>
    </source>
</evidence>
<dbReference type="SUPFAM" id="SSF51316">
    <property type="entry name" value="Mss4-like"/>
    <property type="match status" value="1"/>
</dbReference>
<evidence type="ECO:0000256" key="3">
    <source>
        <dbReference type="ARBA" id="ARBA00022833"/>
    </source>
</evidence>
<feature type="binding site" evidence="6">
    <location>
        <position position="151"/>
    </location>
    <ligand>
        <name>Zn(2+)</name>
        <dbReference type="ChEBI" id="CHEBI:29105"/>
    </ligand>
</feature>
<dbReference type="GO" id="GO:0008270">
    <property type="term" value="F:zinc ion binding"/>
    <property type="evidence" value="ECO:0007669"/>
    <property type="project" value="UniProtKB-UniRule"/>
</dbReference>
<keyword evidence="4 6" id="KW-0560">Oxidoreductase</keyword>
<evidence type="ECO:0000259" key="9">
    <source>
        <dbReference type="PROSITE" id="PS51790"/>
    </source>
</evidence>
<feature type="binding site" evidence="6">
    <location>
        <position position="99"/>
    </location>
    <ligand>
        <name>Zn(2+)</name>
        <dbReference type="ChEBI" id="CHEBI:29105"/>
    </ligand>
</feature>
<dbReference type="NCBIfam" id="TIGR00357">
    <property type="entry name" value="peptide-methionine (R)-S-oxide reductase MsrB"/>
    <property type="match status" value="1"/>
</dbReference>
<comment type="similarity">
    <text evidence="1 6">Belongs to the MsrB Met sulfoxide reductase family.</text>
</comment>
<evidence type="ECO:0000313" key="11">
    <source>
        <dbReference type="Proteomes" id="UP000253919"/>
    </source>
</evidence>
<feature type="active site" description="Nucleophile" evidence="6">
    <location>
        <position position="171"/>
    </location>
</feature>
<name>A0A369QS50_9BACT</name>
<keyword evidence="11" id="KW-1185">Reference proteome</keyword>
<accession>A0A369QS50</accession>
<evidence type="ECO:0000256" key="6">
    <source>
        <dbReference type="HAMAP-Rule" id="MF_01400"/>
    </source>
</evidence>
<feature type="region of interest" description="Disordered" evidence="7">
    <location>
        <begin position="26"/>
        <end position="52"/>
    </location>
</feature>
<keyword evidence="8" id="KW-0732">Signal</keyword>
<dbReference type="EMBL" id="QASA01000001">
    <property type="protein sequence ID" value="RDC66485.1"/>
    <property type="molecule type" value="Genomic_DNA"/>
</dbReference>
<dbReference type="Gene3D" id="2.170.150.20">
    <property type="entry name" value="Peptide methionine sulfoxide reductase"/>
    <property type="match status" value="1"/>
</dbReference>
<gene>
    <name evidence="6" type="primary">msrB</name>
    <name evidence="10" type="ORF">AHMF7616_05116</name>
</gene>
<dbReference type="GO" id="GO:0006979">
    <property type="term" value="P:response to oxidative stress"/>
    <property type="evidence" value="ECO:0007669"/>
    <property type="project" value="InterPro"/>
</dbReference>
<dbReference type="EC" id="1.8.4.12" evidence="6"/>
<dbReference type="PANTHER" id="PTHR10173">
    <property type="entry name" value="METHIONINE SULFOXIDE REDUCTASE"/>
    <property type="match status" value="1"/>
</dbReference>
<evidence type="ECO:0000256" key="1">
    <source>
        <dbReference type="ARBA" id="ARBA00007174"/>
    </source>
</evidence>
<keyword evidence="3 6" id="KW-0862">Zinc</keyword>
<dbReference type="PROSITE" id="PS51790">
    <property type="entry name" value="MSRB"/>
    <property type="match status" value="1"/>
</dbReference>
<reference evidence="10 11" key="1">
    <citation type="submission" date="2018-04" db="EMBL/GenBank/DDBJ databases">
        <title>Adhaeribacter sp. HMF7616 genome sequencing and assembly.</title>
        <authorList>
            <person name="Kang H."/>
            <person name="Kang J."/>
            <person name="Cha I."/>
            <person name="Kim H."/>
            <person name="Joh K."/>
        </authorList>
    </citation>
    <scope>NUCLEOTIDE SEQUENCE [LARGE SCALE GENOMIC DNA]</scope>
    <source>
        <strain evidence="10 11">HMF7616</strain>
    </source>
</reference>
<dbReference type="InterPro" id="IPR002579">
    <property type="entry name" value="Met_Sox_Rdtase_MsrB_dom"/>
</dbReference>
<feature type="domain" description="MsrB" evidence="9">
    <location>
        <begin position="60"/>
        <end position="182"/>
    </location>
</feature>
<evidence type="ECO:0000313" key="10">
    <source>
        <dbReference type="EMBL" id="RDC66485.1"/>
    </source>
</evidence>
<dbReference type="InterPro" id="IPR011057">
    <property type="entry name" value="Mss4-like_sf"/>
</dbReference>
<dbReference type="OrthoDB" id="4174719at2"/>
<dbReference type="HAMAP" id="MF_01400">
    <property type="entry name" value="MsrB"/>
    <property type="match status" value="1"/>
</dbReference>
<comment type="catalytic activity">
    <reaction evidence="5 6">
        <text>L-methionyl-[protein] + [thioredoxin]-disulfide + H2O = L-methionyl-(R)-S-oxide-[protein] + [thioredoxin]-dithiol</text>
        <dbReference type="Rhea" id="RHEA:24164"/>
        <dbReference type="Rhea" id="RHEA-COMP:10698"/>
        <dbReference type="Rhea" id="RHEA-COMP:10700"/>
        <dbReference type="Rhea" id="RHEA-COMP:12313"/>
        <dbReference type="Rhea" id="RHEA-COMP:12314"/>
        <dbReference type="ChEBI" id="CHEBI:15377"/>
        <dbReference type="ChEBI" id="CHEBI:16044"/>
        <dbReference type="ChEBI" id="CHEBI:29950"/>
        <dbReference type="ChEBI" id="CHEBI:45764"/>
        <dbReference type="ChEBI" id="CHEBI:50058"/>
        <dbReference type="EC" id="1.8.4.12"/>
    </reaction>
</comment>
<evidence type="ECO:0000256" key="7">
    <source>
        <dbReference type="SAM" id="MobiDB-lite"/>
    </source>
</evidence>
<dbReference type="AlphaFoldDB" id="A0A369QS50"/>
<dbReference type="PROSITE" id="PS51257">
    <property type="entry name" value="PROKAR_LIPOPROTEIN"/>
    <property type="match status" value="1"/>
</dbReference>
<dbReference type="GO" id="GO:0030091">
    <property type="term" value="P:protein repair"/>
    <property type="evidence" value="ECO:0007669"/>
    <property type="project" value="InterPro"/>
</dbReference>
<feature type="signal peptide" evidence="8">
    <location>
        <begin position="1"/>
        <end position="19"/>
    </location>
</feature>
<evidence type="ECO:0000256" key="4">
    <source>
        <dbReference type="ARBA" id="ARBA00023002"/>
    </source>
</evidence>
<dbReference type="PANTHER" id="PTHR10173:SF52">
    <property type="entry name" value="METHIONINE-R-SULFOXIDE REDUCTASE B1"/>
    <property type="match status" value="1"/>
</dbReference>
<dbReference type="Proteomes" id="UP000253919">
    <property type="component" value="Unassembled WGS sequence"/>
</dbReference>